<comment type="subcellular location">
    <subcellularLocation>
        <location evidence="1">Nucleus</location>
    </subcellularLocation>
</comment>
<dbReference type="CDD" id="cd00067">
    <property type="entry name" value="GAL4"/>
    <property type="match status" value="1"/>
</dbReference>
<name>A0A318ZDB2_9EURO</name>
<dbReference type="InterPro" id="IPR036864">
    <property type="entry name" value="Zn2-C6_fun-type_DNA-bd_sf"/>
</dbReference>
<keyword evidence="9" id="KW-1185">Reference proteome</keyword>
<accession>A0A318ZDB2</accession>
<evidence type="ECO:0000313" key="8">
    <source>
        <dbReference type="EMBL" id="PYH42643.1"/>
    </source>
</evidence>
<dbReference type="InterPro" id="IPR021858">
    <property type="entry name" value="Fun_TF"/>
</dbReference>
<evidence type="ECO:0000256" key="2">
    <source>
        <dbReference type="ARBA" id="ARBA00023015"/>
    </source>
</evidence>
<dbReference type="PANTHER" id="PTHR37534:SF12">
    <property type="entry name" value="ZN(2)-C6 FUNGAL-TYPE DOMAIN-CONTAINING PROTEIN"/>
    <property type="match status" value="1"/>
</dbReference>
<evidence type="ECO:0000313" key="9">
    <source>
        <dbReference type="Proteomes" id="UP000248349"/>
    </source>
</evidence>
<dbReference type="Proteomes" id="UP000248349">
    <property type="component" value="Unassembled WGS sequence"/>
</dbReference>
<dbReference type="PROSITE" id="PS00463">
    <property type="entry name" value="ZN2_CY6_FUNGAL_1"/>
    <property type="match status" value="1"/>
</dbReference>
<dbReference type="GO" id="GO:0005634">
    <property type="term" value="C:nucleus"/>
    <property type="evidence" value="ECO:0007669"/>
    <property type="project" value="UniProtKB-SubCell"/>
</dbReference>
<feature type="region of interest" description="Disordered" evidence="6">
    <location>
        <begin position="1"/>
        <end position="20"/>
    </location>
</feature>
<dbReference type="PROSITE" id="PS50048">
    <property type="entry name" value="ZN2_CY6_FUNGAL_2"/>
    <property type="match status" value="1"/>
</dbReference>
<dbReference type="Gene3D" id="4.10.240.10">
    <property type="entry name" value="Zn(2)-C6 fungal-type DNA-binding domain"/>
    <property type="match status" value="1"/>
</dbReference>
<evidence type="ECO:0000256" key="1">
    <source>
        <dbReference type="ARBA" id="ARBA00004123"/>
    </source>
</evidence>
<dbReference type="RefSeq" id="XP_025428625.1">
    <property type="nucleotide sequence ID" value="XM_025576932.1"/>
</dbReference>
<gene>
    <name evidence="8" type="ORF">BP01DRAFT_376110</name>
</gene>
<keyword evidence="2" id="KW-0805">Transcription regulation</keyword>
<dbReference type="GO" id="GO:0003677">
    <property type="term" value="F:DNA binding"/>
    <property type="evidence" value="ECO:0007669"/>
    <property type="project" value="UniProtKB-KW"/>
</dbReference>
<evidence type="ECO:0000256" key="3">
    <source>
        <dbReference type="ARBA" id="ARBA00023125"/>
    </source>
</evidence>
<dbReference type="STRING" id="1450539.A0A318ZDB2"/>
<dbReference type="AlphaFoldDB" id="A0A318ZDB2"/>
<evidence type="ECO:0000256" key="5">
    <source>
        <dbReference type="ARBA" id="ARBA00023242"/>
    </source>
</evidence>
<evidence type="ECO:0000256" key="6">
    <source>
        <dbReference type="SAM" id="MobiDB-lite"/>
    </source>
</evidence>
<dbReference type="OrthoDB" id="5294180at2759"/>
<feature type="domain" description="Zn(2)-C6 fungal-type" evidence="7">
    <location>
        <begin position="44"/>
        <end position="74"/>
    </location>
</feature>
<dbReference type="EMBL" id="KZ821250">
    <property type="protein sequence ID" value="PYH42643.1"/>
    <property type="molecule type" value="Genomic_DNA"/>
</dbReference>
<dbReference type="GO" id="GO:0008270">
    <property type="term" value="F:zinc ion binding"/>
    <property type="evidence" value="ECO:0007669"/>
    <property type="project" value="InterPro"/>
</dbReference>
<dbReference type="Pfam" id="PF11951">
    <property type="entry name" value="Fungal_trans_2"/>
    <property type="match status" value="1"/>
</dbReference>
<keyword evidence="5" id="KW-0539">Nucleus</keyword>
<dbReference type="InterPro" id="IPR001138">
    <property type="entry name" value="Zn2Cys6_DnaBD"/>
</dbReference>
<evidence type="ECO:0000259" key="7">
    <source>
        <dbReference type="PROSITE" id="PS50048"/>
    </source>
</evidence>
<reference evidence="8 9" key="1">
    <citation type="submission" date="2016-12" db="EMBL/GenBank/DDBJ databases">
        <title>The genomes of Aspergillus section Nigri reveals drivers in fungal speciation.</title>
        <authorList>
            <consortium name="DOE Joint Genome Institute"/>
            <person name="Vesth T.C."/>
            <person name="Nybo J."/>
            <person name="Theobald S."/>
            <person name="Brandl J."/>
            <person name="Frisvad J.C."/>
            <person name="Nielsen K.F."/>
            <person name="Lyhne E.K."/>
            <person name="Kogle M.E."/>
            <person name="Kuo A."/>
            <person name="Riley R."/>
            <person name="Clum A."/>
            <person name="Nolan M."/>
            <person name="Lipzen A."/>
            <person name="Salamov A."/>
            <person name="Henrissat B."/>
            <person name="Wiebenga A."/>
            <person name="De Vries R.P."/>
            <person name="Grigoriev I.V."/>
            <person name="Mortensen U.H."/>
            <person name="Andersen M.R."/>
            <person name="Baker S.E."/>
        </authorList>
    </citation>
    <scope>NUCLEOTIDE SEQUENCE [LARGE SCALE GENOMIC DNA]</scope>
    <source>
        <strain evidence="8 9">JOP 1030-1</strain>
    </source>
</reference>
<dbReference type="GO" id="GO:0009893">
    <property type="term" value="P:positive regulation of metabolic process"/>
    <property type="evidence" value="ECO:0007669"/>
    <property type="project" value="UniProtKB-ARBA"/>
</dbReference>
<proteinExistence type="predicted"/>
<keyword evidence="4" id="KW-0804">Transcription</keyword>
<dbReference type="SUPFAM" id="SSF57701">
    <property type="entry name" value="Zn2/Cys6 DNA-binding domain"/>
    <property type="match status" value="1"/>
</dbReference>
<organism evidence="8 9">
    <name type="scientific">Aspergillus saccharolyticus JOP 1030-1</name>
    <dbReference type="NCBI Taxonomy" id="1450539"/>
    <lineage>
        <taxon>Eukaryota</taxon>
        <taxon>Fungi</taxon>
        <taxon>Dikarya</taxon>
        <taxon>Ascomycota</taxon>
        <taxon>Pezizomycotina</taxon>
        <taxon>Eurotiomycetes</taxon>
        <taxon>Eurotiomycetidae</taxon>
        <taxon>Eurotiales</taxon>
        <taxon>Aspergillaceae</taxon>
        <taxon>Aspergillus</taxon>
        <taxon>Aspergillus subgen. Circumdati</taxon>
    </lineage>
</organism>
<protein>
    <recommendedName>
        <fullName evidence="7">Zn(2)-C6 fungal-type domain-containing protein</fullName>
    </recommendedName>
</protein>
<sequence>MSGTVASSSRSGPIWVNDNSIDPTIPPLSPGQRIVRSYRRSRSGCYTCRLRRKKCDENRPRCSSCSKLDITCEYNEPTWWRNVELRHVHMQRIKRRIRVGKVMEKEKNLQDFIDRTLPSSKRRVNVNMPLSRESSYESDTPYMPTPSLPSMSSPYGFDFNDFPSWQDPTASSFTSVAPEQMPTQLPPFSALPQPLHTAQTLQQMSQYSSLPPPVQHTMQAVPQHMHPQVPLEITPHYSQAQVSQQLLQQSSLPQPSGSFSQTIGAQYPHQLHQDVVPDISQLVSPPFTQQFGSQALQNFASPQHDQPLSAYFQSTSVDEAERPLLYHFVDNVLPLIFPILEIHPRSRSRSREIIRALETNKSYYHCCLSVSAIHVKTVNAGASLTADNKVVDDIMRHRYASVSALHQALKTNNNHDKVLDGTLATILFHCAVGEPDDYLPEIPWYEHFSAAADLVNKLGLIEAKPEVPLPFNMSLTTWIDILGATMIGQSPKFAHTYRSKHLNGVSTGLRELMGCDDRVMYLISEIACLDTLKRERRLDEYSICHHVSALSGQLEYAEGSSPEDPCSPSGLVIPEKLTKNVTAVFRAAARVYLSTLVPGYERTQQSTANLVQAVADLLQFIPDGPWGFDRSIVWPLLITGVYSTPGSQFRDKLATRSELLGEGAEYGSFGRMYRVLKEVWRLSDDITPQIYTEANYLLPSMNLKQGPNGAYVPPPAIKTIGRPIKKQKVHWRDVMKRRDWHYLLL</sequence>
<dbReference type="PANTHER" id="PTHR37534">
    <property type="entry name" value="TRANSCRIPTIONAL ACTIVATOR PROTEIN UGA3"/>
    <property type="match status" value="1"/>
</dbReference>
<dbReference type="GO" id="GO:0000981">
    <property type="term" value="F:DNA-binding transcription factor activity, RNA polymerase II-specific"/>
    <property type="evidence" value="ECO:0007669"/>
    <property type="project" value="InterPro"/>
</dbReference>
<dbReference type="Pfam" id="PF00172">
    <property type="entry name" value="Zn_clus"/>
    <property type="match status" value="1"/>
</dbReference>
<dbReference type="GeneID" id="37078161"/>
<dbReference type="SMART" id="SM00066">
    <property type="entry name" value="GAL4"/>
    <property type="match status" value="1"/>
</dbReference>
<evidence type="ECO:0000256" key="4">
    <source>
        <dbReference type="ARBA" id="ARBA00023163"/>
    </source>
</evidence>
<keyword evidence="3" id="KW-0238">DNA-binding</keyword>